<reference evidence="9" key="1">
    <citation type="submission" date="2017-09" db="EMBL/GenBank/DDBJ databases">
        <title>Depth-based differentiation of microbial function through sediment-hosted aquifers and enrichment of novel symbionts in the deep terrestrial subsurface.</title>
        <authorList>
            <person name="Probst A.J."/>
            <person name="Ladd B."/>
            <person name="Jarett J.K."/>
            <person name="Geller-Mcgrath D.E."/>
            <person name="Sieber C.M.K."/>
            <person name="Emerson J.B."/>
            <person name="Anantharaman K."/>
            <person name="Thomas B.C."/>
            <person name="Malmstrom R."/>
            <person name="Stieglmeier M."/>
            <person name="Klingl A."/>
            <person name="Woyke T."/>
            <person name="Ryan C.M."/>
            <person name="Banfield J.F."/>
        </authorList>
    </citation>
    <scope>NUCLEOTIDE SEQUENCE [LARGE SCALE GENOMIC DNA]</scope>
</reference>
<dbReference type="EMBL" id="PFAM01000023">
    <property type="protein sequence ID" value="PIT95766.1"/>
    <property type="molecule type" value="Genomic_DNA"/>
</dbReference>
<evidence type="ECO:0000313" key="9">
    <source>
        <dbReference type="Proteomes" id="UP000228533"/>
    </source>
</evidence>
<dbReference type="GO" id="GO:0005886">
    <property type="term" value="C:plasma membrane"/>
    <property type="evidence" value="ECO:0007669"/>
    <property type="project" value="TreeGrafter"/>
</dbReference>
<feature type="transmembrane region" description="Helical" evidence="6">
    <location>
        <begin position="90"/>
        <end position="108"/>
    </location>
</feature>
<feature type="transmembrane region" description="Helical" evidence="6">
    <location>
        <begin position="55"/>
        <end position="78"/>
    </location>
</feature>
<dbReference type="GO" id="GO:0000271">
    <property type="term" value="P:polysaccharide biosynthetic process"/>
    <property type="evidence" value="ECO:0007669"/>
    <property type="project" value="InterPro"/>
</dbReference>
<dbReference type="Proteomes" id="UP000228533">
    <property type="component" value="Unassembled WGS sequence"/>
</dbReference>
<accession>A0A2M6WSS9</accession>
<dbReference type="PANTHER" id="PTHR38459">
    <property type="entry name" value="PROPHAGE BACTOPRENOL-LINKED GLUCOSE TRANSLOCASE HOMOLOG"/>
    <property type="match status" value="1"/>
</dbReference>
<comment type="subcellular location">
    <subcellularLocation>
        <location evidence="1">Membrane</location>
        <topology evidence="1">Multi-pass membrane protein</topology>
    </subcellularLocation>
</comment>
<evidence type="ECO:0000313" key="8">
    <source>
        <dbReference type="EMBL" id="PIT95766.1"/>
    </source>
</evidence>
<evidence type="ECO:0000259" key="7">
    <source>
        <dbReference type="Pfam" id="PF04138"/>
    </source>
</evidence>
<dbReference type="InterPro" id="IPR051401">
    <property type="entry name" value="GtrA_CellWall_Glycosyl"/>
</dbReference>
<proteinExistence type="inferred from homology"/>
<dbReference type="Pfam" id="PF04138">
    <property type="entry name" value="GtrA_DPMS_TM"/>
    <property type="match status" value="1"/>
</dbReference>
<gene>
    <name evidence="8" type="ORF">COT94_04235</name>
</gene>
<evidence type="ECO:0000256" key="3">
    <source>
        <dbReference type="ARBA" id="ARBA00022692"/>
    </source>
</evidence>
<organism evidence="8 9">
    <name type="scientific">Candidatus Falkowbacteria bacterium CG10_big_fil_rev_8_21_14_0_10_37_14</name>
    <dbReference type="NCBI Taxonomy" id="1974561"/>
    <lineage>
        <taxon>Bacteria</taxon>
        <taxon>Candidatus Falkowiibacteriota</taxon>
    </lineage>
</organism>
<feature type="transmembrane region" description="Helical" evidence="6">
    <location>
        <begin position="114"/>
        <end position="133"/>
    </location>
</feature>
<comment type="similarity">
    <text evidence="2">Belongs to the GtrA family.</text>
</comment>
<evidence type="ECO:0000256" key="5">
    <source>
        <dbReference type="ARBA" id="ARBA00023136"/>
    </source>
</evidence>
<dbReference type="AlphaFoldDB" id="A0A2M6WSS9"/>
<comment type="caution">
    <text evidence="8">The sequence shown here is derived from an EMBL/GenBank/DDBJ whole genome shotgun (WGS) entry which is preliminary data.</text>
</comment>
<feature type="transmembrane region" description="Helical" evidence="6">
    <location>
        <begin position="28"/>
        <end position="49"/>
    </location>
</feature>
<protein>
    <recommendedName>
        <fullName evidence="7">GtrA/DPMS transmembrane domain-containing protein</fullName>
    </recommendedName>
</protein>
<dbReference type="InterPro" id="IPR007267">
    <property type="entry name" value="GtrA_DPMS_TM"/>
</dbReference>
<evidence type="ECO:0000256" key="4">
    <source>
        <dbReference type="ARBA" id="ARBA00022989"/>
    </source>
</evidence>
<evidence type="ECO:0000256" key="6">
    <source>
        <dbReference type="SAM" id="Phobius"/>
    </source>
</evidence>
<sequence length="142" mass="16284">MKVWLWLLGIIKRRFNFLQNANLEIRRYLIVGLGATVIDSGVLYLLMTYTDWSRLIAAPIGFTAGLTWSLIWSILWVFPMYKKRPWWQGLAGFGVIGIFGLLINEAIIGATPSSYLWLSKVISIVMVSIWNFIAKKVILFNN</sequence>
<name>A0A2M6WSS9_9BACT</name>
<keyword evidence="5 6" id="KW-0472">Membrane</keyword>
<dbReference type="PANTHER" id="PTHR38459:SF1">
    <property type="entry name" value="PROPHAGE BACTOPRENOL-LINKED GLUCOSE TRANSLOCASE HOMOLOG"/>
    <property type="match status" value="1"/>
</dbReference>
<evidence type="ECO:0000256" key="1">
    <source>
        <dbReference type="ARBA" id="ARBA00004141"/>
    </source>
</evidence>
<keyword evidence="3 6" id="KW-0812">Transmembrane</keyword>
<keyword evidence="4 6" id="KW-1133">Transmembrane helix</keyword>
<feature type="domain" description="GtrA/DPMS transmembrane" evidence="7">
    <location>
        <begin position="27"/>
        <end position="140"/>
    </location>
</feature>
<evidence type="ECO:0000256" key="2">
    <source>
        <dbReference type="ARBA" id="ARBA00009399"/>
    </source>
</evidence>